<dbReference type="GO" id="GO:0016787">
    <property type="term" value="F:hydrolase activity"/>
    <property type="evidence" value="ECO:0007669"/>
    <property type="project" value="UniProtKB-KW"/>
</dbReference>
<dbReference type="InterPro" id="IPR050951">
    <property type="entry name" value="Retrovirus_Pol_polyprotein"/>
</dbReference>
<gene>
    <name evidence="10" type="ORF">C2S_484</name>
</gene>
<dbReference type="GO" id="GO:0005739">
    <property type="term" value="C:mitochondrion"/>
    <property type="evidence" value="ECO:0007669"/>
    <property type="project" value="UniProtKB-SubCell"/>
</dbReference>
<keyword evidence="4" id="KW-0540">Nuclease</keyword>
<dbReference type="PANTHER" id="PTHR37984">
    <property type="entry name" value="PROTEIN CBG26694"/>
    <property type="match status" value="1"/>
</dbReference>
<protein>
    <recommendedName>
        <fullName evidence="9">Reverse transcriptase RNase H-like domain-containing protein</fullName>
    </recommendedName>
</protein>
<evidence type="ECO:0000256" key="8">
    <source>
        <dbReference type="ARBA" id="ARBA00023128"/>
    </source>
</evidence>
<dbReference type="InterPro" id="IPR043502">
    <property type="entry name" value="DNA/RNA_pol_sf"/>
</dbReference>
<comment type="subcellular location">
    <subcellularLocation>
        <location evidence="1">Mitochondrion</location>
    </subcellularLocation>
</comment>
<comment type="caution">
    <text evidence="10">The sequence shown here is derived from an EMBL/GenBank/DDBJ whole genome shotgun (WGS) entry which is preliminary data.</text>
</comment>
<evidence type="ECO:0000256" key="2">
    <source>
        <dbReference type="ARBA" id="ARBA00022679"/>
    </source>
</evidence>
<dbReference type="GO" id="GO:0003964">
    <property type="term" value="F:RNA-directed DNA polymerase activity"/>
    <property type="evidence" value="ECO:0007669"/>
    <property type="project" value="UniProtKB-KW"/>
</dbReference>
<evidence type="ECO:0000256" key="4">
    <source>
        <dbReference type="ARBA" id="ARBA00022722"/>
    </source>
</evidence>
<keyword evidence="7" id="KW-0695">RNA-directed DNA polymerase</keyword>
<name>A0A9Q9U9P3_FUSFU</name>
<keyword evidence="3" id="KW-0548">Nucleotidyltransferase</keyword>
<dbReference type="AlphaFoldDB" id="A0A9Q9U9P3"/>
<evidence type="ECO:0000256" key="7">
    <source>
        <dbReference type="ARBA" id="ARBA00022918"/>
    </source>
</evidence>
<evidence type="ECO:0000313" key="11">
    <source>
        <dbReference type="Proteomes" id="UP000760494"/>
    </source>
</evidence>
<proteinExistence type="predicted"/>
<evidence type="ECO:0000259" key="9">
    <source>
        <dbReference type="Pfam" id="PF17917"/>
    </source>
</evidence>
<keyword evidence="2" id="KW-0808">Transferase</keyword>
<keyword evidence="6" id="KW-0378">Hydrolase</keyword>
<dbReference type="Proteomes" id="UP000760494">
    <property type="component" value="Unassembled WGS sequence"/>
</dbReference>
<evidence type="ECO:0000313" key="10">
    <source>
        <dbReference type="EMBL" id="VTT63465.1"/>
    </source>
</evidence>
<accession>A0A9Q9U9P3</accession>
<dbReference type="GO" id="GO:0004519">
    <property type="term" value="F:endonuclease activity"/>
    <property type="evidence" value="ECO:0007669"/>
    <property type="project" value="UniProtKB-KW"/>
</dbReference>
<organism evidence="10 11">
    <name type="scientific">Fusarium fujikuroi</name>
    <name type="common">Bakanae and foot rot disease fungus</name>
    <name type="synonym">Gibberella fujikuroi</name>
    <dbReference type="NCBI Taxonomy" id="5127"/>
    <lineage>
        <taxon>Eukaryota</taxon>
        <taxon>Fungi</taxon>
        <taxon>Dikarya</taxon>
        <taxon>Ascomycota</taxon>
        <taxon>Pezizomycotina</taxon>
        <taxon>Sordariomycetes</taxon>
        <taxon>Hypocreomycetidae</taxon>
        <taxon>Hypocreales</taxon>
        <taxon>Nectriaceae</taxon>
        <taxon>Fusarium</taxon>
        <taxon>Fusarium fujikuroi species complex</taxon>
    </lineage>
</organism>
<dbReference type="SUPFAM" id="SSF56672">
    <property type="entry name" value="DNA/RNA polymerases"/>
    <property type="match status" value="1"/>
</dbReference>
<feature type="domain" description="Reverse transcriptase RNase H-like" evidence="9">
    <location>
        <begin position="46"/>
        <end position="128"/>
    </location>
</feature>
<evidence type="ECO:0000256" key="5">
    <source>
        <dbReference type="ARBA" id="ARBA00022759"/>
    </source>
</evidence>
<evidence type="ECO:0000256" key="3">
    <source>
        <dbReference type="ARBA" id="ARBA00022695"/>
    </source>
</evidence>
<dbReference type="InterPro" id="IPR041373">
    <property type="entry name" value="RT_RNaseH"/>
</dbReference>
<evidence type="ECO:0000256" key="1">
    <source>
        <dbReference type="ARBA" id="ARBA00004173"/>
    </source>
</evidence>
<evidence type="ECO:0000256" key="6">
    <source>
        <dbReference type="ARBA" id="ARBA00022801"/>
    </source>
</evidence>
<keyword evidence="8" id="KW-0496">Mitochondrion</keyword>
<sequence length="268" mass="31368">MLLAEERKTNKIRRKLPSRRFRSRSHLVKDWFILIPRSIPSNIVIPICFISQTLSRAKTRYRPTELEIAALVWAIKRLKAHIRLLEGLLTVFTDHSATKQIVKKITLNITSTNRANQHLINASIYLLEYNLYVFYIPRKKNFIPNTLSRLKALETDKNIKRLRPNYTALNNIYIGIESLISQKTRDKFIQGYINDIKYLPILKIILRADNKPVNANQLNGKDAISALKCGMPFALKDRLLYYKQTDRYLRLYIPHAIIDKILKMAHDN</sequence>
<dbReference type="PANTHER" id="PTHR37984:SF5">
    <property type="entry name" value="PROTEIN NYNRIN-LIKE"/>
    <property type="match status" value="1"/>
</dbReference>
<dbReference type="EMBL" id="CABFJX010000112">
    <property type="protein sequence ID" value="VTT63465.1"/>
    <property type="molecule type" value="Genomic_DNA"/>
</dbReference>
<dbReference type="Pfam" id="PF17917">
    <property type="entry name" value="RT_RNaseH"/>
    <property type="match status" value="1"/>
</dbReference>
<keyword evidence="5" id="KW-0255">Endonuclease</keyword>
<reference evidence="10" key="1">
    <citation type="submission" date="2019-05" db="EMBL/GenBank/DDBJ databases">
        <authorList>
            <person name="Piombo E."/>
        </authorList>
    </citation>
    <scope>NUCLEOTIDE SEQUENCE</scope>
    <source>
        <strain evidence="10">C2S</strain>
    </source>
</reference>